<comment type="caution">
    <text evidence="1">The sequence shown here is derived from an EMBL/GenBank/DDBJ whole genome shotgun (WGS) entry which is preliminary data.</text>
</comment>
<dbReference type="AlphaFoldDB" id="A0ABD6QAY4"/>
<protein>
    <submittedName>
        <fullName evidence="1">Uncharacterized protein</fullName>
    </submittedName>
</protein>
<dbReference type="EMBL" id="MEAU01000001">
    <property type="protein sequence ID" value="OJA51096.1"/>
    <property type="molecule type" value="Genomic_DNA"/>
</dbReference>
<accession>A0ABD6QAY4</accession>
<dbReference type="RefSeq" id="WP_071766761.1">
    <property type="nucleotide sequence ID" value="NZ_MEAU01000001.1"/>
</dbReference>
<evidence type="ECO:0000313" key="2">
    <source>
        <dbReference type="Proteomes" id="UP000183667"/>
    </source>
</evidence>
<gene>
    <name evidence="1" type="ORF">BGV66_01410</name>
</gene>
<name>A0ABD6QAY4_9BURK</name>
<evidence type="ECO:0000313" key="1">
    <source>
        <dbReference type="EMBL" id="OJA51096.1"/>
    </source>
</evidence>
<sequence>MAIDSRTLQIGCHVALAVARGVQDATRLVAQFRPDYLKQLQTIAEVKMVIPVNAGDKAA</sequence>
<dbReference type="Proteomes" id="UP000183667">
    <property type="component" value="Unassembled WGS sequence"/>
</dbReference>
<reference evidence="2" key="1">
    <citation type="submission" date="2016-08" db="EMBL/GenBank/DDBJ databases">
        <title>Population biology and virulence potential of Burkholderia ubonensis.</title>
        <authorList>
            <person name="Price E.P."/>
            <person name="Currie B.J."/>
            <person name="Wagner D.M."/>
        </authorList>
    </citation>
    <scope>NUCLEOTIDE SEQUENCE [LARGE SCALE GENOMIC DNA]</scope>
    <source>
        <strain evidence="2">MSMB0103</strain>
    </source>
</reference>
<organism evidence="1 2">
    <name type="scientific">Burkholderia ubonensis</name>
    <dbReference type="NCBI Taxonomy" id="101571"/>
    <lineage>
        <taxon>Bacteria</taxon>
        <taxon>Pseudomonadati</taxon>
        <taxon>Pseudomonadota</taxon>
        <taxon>Betaproteobacteria</taxon>
        <taxon>Burkholderiales</taxon>
        <taxon>Burkholderiaceae</taxon>
        <taxon>Burkholderia</taxon>
        <taxon>Burkholderia cepacia complex</taxon>
    </lineage>
</organism>
<proteinExistence type="predicted"/>